<evidence type="ECO:0000256" key="4">
    <source>
        <dbReference type="ARBA" id="ARBA00022840"/>
    </source>
</evidence>
<feature type="coiled-coil region" evidence="5">
    <location>
        <begin position="860"/>
        <end position="887"/>
    </location>
</feature>
<dbReference type="SUPFAM" id="SSF52540">
    <property type="entry name" value="P-loop containing nucleoside triphosphate hydrolases"/>
    <property type="match status" value="2"/>
</dbReference>
<dbReference type="OrthoDB" id="5575at2759"/>
<feature type="coiled-coil region" evidence="5">
    <location>
        <begin position="301"/>
        <end position="328"/>
    </location>
</feature>
<reference evidence="8 9" key="2">
    <citation type="submission" date="2014-03" db="EMBL/GenBank/DDBJ databases">
        <title>The Genome Sequence of Anncaliia algerae insect isolate PRA339.</title>
        <authorList>
            <consortium name="The Broad Institute Genome Sequencing Platform"/>
            <consortium name="The Broad Institute Genome Sequencing Center for Infectious Disease"/>
            <person name="Cuomo C."/>
            <person name="Becnel J."/>
            <person name="Sanscrainte N."/>
            <person name="Walker B."/>
            <person name="Young S.K."/>
            <person name="Zeng Q."/>
            <person name="Gargeya S."/>
            <person name="Fitzgerald M."/>
            <person name="Haas B."/>
            <person name="Abouelleil A."/>
            <person name="Alvarado L."/>
            <person name="Arachchi H.M."/>
            <person name="Berlin A.M."/>
            <person name="Chapman S.B."/>
            <person name="Dewar J."/>
            <person name="Goldberg J."/>
            <person name="Griggs A."/>
            <person name="Gujja S."/>
            <person name="Hansen M."/>
            <person name="Howarth C."/>
            <person name="Imamovic A."/>
            <person name="Larimer J."/>
            <person name="McCowan C."/>
            <person name="Murphy C."/>
            <person name="Neiman D."/>
            <person name="Pearson M."/>
            <person name="Priest M."/>
            <person name="Roberts A."/>
            <person name="Saif S."/>
            <person name="Shea T."/>
            <person name="Sisk P."/>
            <person name="Sykes S."/>
            <person name="Wortman J."/>
            <person name="Nusbaum C."/>
            <person name="Birren B."/>
        </authorList>
    </citation>
    <scope>NUCLEOTIDE SEQUENCE [LARGE SCALE GENOMIC DNA]</scope>
    <source>
        <strain evidence="8 9">PRA339</strain>
    </source>
</reference>
<dbReference type="SMART" id="SM00490">
    <property type="entry name" value="HELICc"/>
    <property type="match status" value="1"/>
</dbReference>
<keyword evidence="3" id="KW-0347">Helicase</keyword>
<dbReference type="Proteomes" id="UP000030655">
    <property type="component" value="Unassembled WGS sequence"/>
</dbReference>
<dbReference type="GO" id="GO:0005524">
    <property type="term" value="F:ATP binding"/>
    <property type="evidence" value="ECO:0007669"/>
    <property type="project" value="UniProtKB-KW"/>
</dbReference>
<dbReference type="HOGENOM" id="CLU_004113_0_0_1"/>
<feature type="domain" description="Helicase C-terminal" evidence="7">
    <location>
        <begin position="876"/>
        <end position="1070"/>
    </location>
</feature>
<dbReference type="PANTHER" id="PTHR44533">
    <property type="entry name" value="DEAD/H RNA HELICASE, PUTATIVE-RELATED"/>
    <property type="match status" value="1"/>
</dbReference>
<dbReference type="Gene3D" id="3.40.50.300">
    <property type="entry name" value="P-loop containing nucleotide triphosphate hydrolases"/>
    <property type="match status" value="2"/>
</dbReference>
<dbReference type="PROSITE" id="PS51194">
    <property type="entry name" value="HELICASE_CTER"/>
    <property type="match status" value="1"/>
</dbReference>
<sequence>MQINTNYVEISKLLSGTTKVSICFNSLVSYILNKHKLSANSIPLHLIHHNIENLFYNMKISGLTPFFTYSPGSYETEYNYIRNRLSLPFNDKFYNAILVYVTKENINFVNSVYKEGTFVLLMNDIYFEFPFIYCHLLTDPVNKYFEIKQTTDIVFDSEIDKNDLSELEHVYKTFKPVYFNITIGEKLQTGIKELESKHLYDPHIHFALIKSKEAGLGISQFIEEQSNFSERSTKICENFVKDLKYANIPTQSDLSELDYRIKLEEKSVKEQQIYSTHLKMLSNSLGTSNLFSQGTKEKVTLKKSSKTMKIMEENLKKIELSEKKKENEFIKMIFDKYKSSSNKPLFFETLKINESYKEAQKKILLLKVEYYYEDWITESRKERPFEGKKVNCYFNIFEYLEKFKSQYINEFNWLIDILRKLGFESTAHEIVVNEKLDPTSYNFKLPPTPNDNDISFLLKHYGPYLKRSVDSRKDSRVLFEPDFWQFELLNLIDDDQSVIVSAPTSSGKTFICFYVIHKLLAVSDDVVLFILPTKALVNQVTADIYSRFSQRNTKNFLQGQIMPDYSVNPFNSQVILTVPSMAEQILLTRKVKYVILDECHLICENESIERILHLLNCPIVMLSATIGNIEEFHASVNKILSNNKTLKSQIKVQNNKFIHCIEYKERYCDNKPYVFNNTLVPINTLFAYSYDYIRKYGFTDDLNFLPDEILNLYYSIYHVIKNKSLIHELRPQKFFKSNILNKRDVILYEKYLLSVVQQWINDKLLTEKEVNKLYFILTKESKDVFDELRSIKNDNNISNNDDIKNNSDTMIISSMNDKYFYTTIDYMLNNIHTLCNVLKDNGMLPCIIFNTDRKIITSLAVKLYNELNQLNIQDNKLKDKLLKEKKRNRDVVEKGKDLWKEKYLQEEEEHSLLKENYEHTYTDNKYKLSDYELKEMMSNIKAIDPTFKSMLSLGIGVHHDGLYKKFRSVVEILFRKRHLQVIFATETLSLGINMPCKTVVFTNDILYSLAYKQMSGRAGRRGYDLQGNVVFFGVEENKVKNMIISDRNNIITKNMINYTEVIYSSIKNELRESFTNESMFNQRLLQMSNKLINDSFINSDVFNSIDLFINHKNKIFDYKINVLQQLKYLTKEGKKTYLSDILILNKDRAIQSMIMLYLIHNNLIKLDKHSLLDTLVHFFGVKNVVSTDDDNVLNELSCTKEVNDFIYYINNKPLPFFYWYNLNVKKSNYILQFIYHNIKDDIKLLFHGLKEINDFIKSIITVYERFTVEEEVLKRLRIFIQWFEPMYTSIHA</sequence>
<dbReference type="GO" id="GO:0016787">
    <property type="term" value="F:hydrolase activity"/>
    <property type="evidence" value="ECO:0007669"/>
    <property type="project" value="UniProtKB-KW"/>
</dbReference>
<organism evidence="8 9">
    <name type="scientific">Anncaliia algerae PRA339</name>
    <dbReference type="NCBI Taxonomy" id="1288291"/>
    <lineage>
        <taxon>Eukaryota</taxon>
        <taxon>Fungi</taxon>
        <taxon>Fungi incertae sedis</taxon>
        <taxon>Microsporidia</taxon>
        <taxon>Tubulinosematoidea</taxon>
        <taxon>Tubulinosematidae</taxon>
        <taxon>Anncaliia</taxon>
    </lineage>
</organism>
<dbReference type="Pfam" id="PF00270">
    <property type="entry name" value="DEAD"/>
    <property type="match status" value="1"/>
</dbReference>
<dbReference type="GO" id="GO:0003676">
    <property type="term" value="F:nucleic acid binding"/>
    <property type="evidence" value="ECO:0007669"/>
    <property type="project" value="InterPro"/>
</dbReference>
<dbReference type="InterPro" id="IPR001650">
    <property type="entry name" value="Helicase_C-like"/>
</dbReference>
<dbReference type="GO" id="GO:0005737">
    <property type="term" value="C:cytoplasm"/>
    <property type="evidence" value="ECO:0007669"/>
    <property type="project" value="TreeGrafter"/>
</dbReference>
<dbReference type="PANTHER" id="PTHR44533:SF4">
    <property type="entry name" value="DEAD_H RNA HELICASE, PUTATIVE-RELATED"/>
    <property type="match status" value="1"/>
</dbReference>
<dbReference type="InterPro" id="IPR011545">
    <property type="entry name" value="DEAD/DEAH_box_helicase_dom"/>
</dbReference>
<dbReference type="STRING" id="1288291.A0A059F381"/>
<feature type="domain" description="Helicase ATP-binding" evidence="6">
    <location>
        <begin position="489"/>
        <end position="644"/>
    </location>
</feature>
<dbReference type="GO" id="GO:0004386">
    <property type="term" value="F:helicase activity"/>
    <property type="evidence" value="ECO:0007669"/>
    <property type="project" value="UniProtKB-KW"/>
</dbReference>
<protein>
    <recommendedName>
        <fullName evidence="10">DEAD/DEAH box helicase</fullName>
    </recommendedName>
</protein>
<evidence type="ECO:0000313" key="8">
    <source>
        <dbReference type="EMBL" id="KCZ81738.1"/>
    </source>
</evidence>
<keyword evidence="9" id="KW-1185">Reference proteome</keyword>
<keyword evidence="5" id="KW-0175">Coiled coil</keyword>
<dbReference type="SMART" id="SM00487">
    <property type="entry name" value="DEXDc"/>
    <property type="match status" value="1"/>
</dbReference>
<evidence type="ECO:0000256" key="3">
    <source>
        <dbReference type="ARBA" id="ARBA00022806"/>
    </source>
</evidence>
<dbReference type="PROSITE" id="PS51192">
    <property type="entry name" value="HELICASE_ATP_BIND_1"/>
    <property type="match status" value="1"/>
</dbReference>
<dbReference type="Pfam" id="PF00271">
    <property type="entry name" value="Helicase_C"/>
    <property type="match status" value="1"/>
</dbReference>
<evidence type="ECO:0000259" key="6">
    <source>
        <dbReference type="PROSITE" id="PS51192"/>
    </source>
</evidence>
<keyword evidence="1" id="KW-0547">Nucleotide-binding</keyword>
<evidence type="ECO:0000259" key="7">
    <source>
        <dbReference type="PROSITE" id="PS51194"/>
    </source>
</evidence>
<proteinExistence type="predicted"/>
<dbReference type="InterPro" id="IPR052431">
    <property type="entry name" value="SKI2_subfamily_helicases"/>
</dbReference>
<dbReference type="InterPro" id="IPR014001">
    <property type="entry name" value="Helicase_ATP-bd"/>
</dbReference>
<dbReference type="VEuPathDB" id="MicrosporidiaDB:H312_00777"/>
<name>A0A059F381_9MICR</name>
<reference evidence="9" key="1">
    <citation type="submission" date="2013-02" db="EMBL/GenBank/DDBJ databases">
        <authorList>
            <consortium name="The Broad Institute Genome Sequencing Platform"/>
            <person name="Cuomo C."/>
            <person name="Becnel J."/>
            <person name="Sanscrainte N."/>
            <person name="Walker B."/>
            <person name="Young S.K."/>
            <person name="Zeng Q."/>
            <person name="Gargeya S."/>
            <person name="Fitzgerald M."/>
            <person name="Haas B."/>
            <person name="Abouelleil A."/>
            <person name="Alvarado L."/>
            <person name="Arachchi H.M."/>
            <person name="Berlin A.M."/>
            <person name="Chapman S.B."/>
            <person name="Dewar J."/>
            <person name="Goldberg J."/>
            <person name="Griggs A."/>
            <person name="Gujja S."/>
            <person name="Hansen M."/>
            <person name="Howarth C."/>
            <person name="Imamovic A."/>
            <person name="Larimer J."/>
            <person name="McCowan C."/>
            <person name="Murphy C."/>
            <person name="Neiman D."/>
            <person name="Pearson M."/>
            <person name="Priest M."/>
            <person name="Roberts A."/>
            <person name="Saif S."/>
            <person name="Shea T."/>
            <person name="Sisk P."/>
            <person name="Sykes S."/>
            <person name="Wortman J."/>
            <person name="Nusbaum C."/>
            <person name="Birren B."/>
        </authorList>
    </citation>
    <scope>NUCLEOTIDE SEQUENCE [LARGE SCALE GENOMIC DNA]</scope>
    <source>
        <strain evidence="9">PRA339</strain>
    </source>
</reference>
<keyword evidence="2" id="KW-0378">Hydrolase</keyword>
<evidence type="ECO:0000256" key="1">
    <source>
        <dbReference type="ARBA" id="ARBA00022741"/>
    </source>
</evidence>
<evidence type="ECO:0008006" key="10">
    <source>
        <dbReference type="Google" id="ProtNLM"/>
    </source>
</evidence>
<gene>
    <name evidence="8" type="ORF">H312_00777</name>
</gene>
<dbReference type="EMBL" id="KK365137">
    <property type="protein sequence ID" value="KCZ81738.1"/>
    <property type="molecule type" value="Genomic_DNA"/>
</dbReference>
<accession>A0A059F381</accession>
<evidence type="ECO:0000256" key="2">
    <source>
        <dbReference type="ARBA" id="ARBA00022801"/>
    </source>
</evidence>
<dbReference type="InterPro" id="IPR027417">
    <property type="entry name" value="P-loop_NTPase"/>
</dbReference>
<evidence type="ECO:0000313" key="9">
    <source>
        <dbReference type="Proteomes" id="UP000030655"/>
    </source>
</evidence>
<keyword evidence="4" id="KW-0067">ATP-binding</keyword>
<evidence type="ECO:0000256" key="5">
    <source>
        <dbReference type="SAM" id="Coils"/>
    </source>
</evidence>